<dbReference type="Proteomes" id="UP000828048">
    <property type="component" value="Chromosome 8"/>
</dbReference>
<keyword evidence="2" id="KW-1185">Reference proteome</keyword>
<evidence type="ECO:0000313" key="1">
    <source>
        <dbReference type="EMBL" id="KAH7850617.1"/>
    </source>
</evidence>
<organism evidence="1 2">
    <name type="scientific">Vaccinium darrowii</name>
    <dbReference type="NCBI Taxonomy" id="229202"/>
    <lineage>
        <taxon>Eukaryota</taxon>
        <taxon>Viridiplantae</taxon>
        <taxon>Streptophyta</taxon>
        <taxon>Embryophyta</taxon>
        <taxon>Tracheophyta</taxon>
        <taxon>Spermatophyta</taxon>
        <taxon>Magnoliopsida</taxon>
        <taxon>eudicotyledons</taxon>
        <taxon>Gunneridae</taxon>
        <taxon>Pentapetalae</taxon>
        <taxon>asterids</taxon>
        <taxon>Ericales</taxon>
        <taxon>Ericaceae</taxon>
        <taxon>Vaccinioideae</taxon>
        <taxon>Vaccinieae</taxon>
        <taxon>Vaccinium</taxon>
    </lineage>
</organism>
<proteinExistence type="predicted"/>
<dbReference type="EMBL" id="CM037158">
    <property type="protein sequence ID" value="KAH7850617.1"/>
    <property type="molecule type" value="Genomic_DNA"/>
</dbReference>
<accession>A0ACB7YBW5</accession>
<reference evidence="1 2" key="1">
    <citation type="journal article" date="2021" name="Hortic Res">
        <title>High-quality reference genome and annotation aids understanding of berry development for evergreen blueberry (Vaccinium darrowii).</title>
        <authorList>
            <person name="Yu J."/>
            <person name="Hulse-Kemp A.M."/>
            <person name="Babiker E."/>
            <person name="Staton M."/>
        </authorList>
    </citation>
    <scope>NUCLEOTIDE SEQUENCE [LARGE SCALE GENOMIC DNA]</scope>
    <source>
        <strain evidence="2">cv. NJ 8807/NJ 8810</strain>
        <tissue evidence="1">Young leaf</tissue>
    </source>
</reference>
<protein>
    <submittedName>
        <fullName evidence="1">Uncharacterized protein</fullName>
    </submittedName>
</protein>
<gene>
    <name evidence="1" type="ORF">Vadar_000489</name>
</gene>
<name>A0ACB7YBW5_9ERIC</name>
<sequence>MQVQQTSNAPSLDLAVVQQELGLVDIFVGLCRFEWQAGYQELATALLQAQIEYSLFCPSLLLTEQSKRRLFEHFWNSNGARVGEDGGLGWTAWLEKEEEQRQKVLNELSNENEEGGWTGWSQPLSNKNGSSLIPENVKDDDVELEELDQEFETRTVKQEDDTEALLKMLGIDANADPNSEVKDTATWTRWAEEELSRDSDQWMPVRAKSGLQNEGISSNDFTPDRASDEQLLREILFEDVSEYLFSISSEEARLSLMFQFIDFYGGRTSKWLSQLTAPFEVLVCMFDLDMLVDMDWWHEAALVAEELFNTKVDSCGFSVTPCRTLAKSLVKCNRQDVLLCGVYARREAAYGNIDHARKVFDMALASIEGLPSEL</sequence>
<evidence type="ECO:0000313" key="2">
    <source>
        <dbReference type="Proteomes" id="UP000828048"/>
    </source>
</evidence>
<comment type="caution">
    <text evidence="1">The sequence shown here is derived from an EMBL/GenBank/DDBJ whole genome shotgun (WGS) entry which is preliminary data.</text>
</comment>